<name>A0A3D8M389_9ALTE</name>
<evidence type="ECO:0008006" key="3">
    <source>
        <dbReference type="Google" id="ProtNLM"/>
    </source>
</evidence>
<dbReference type="OrthoDB" id="9807744at2"/>
<dbReference type="Proteomes" id="UP000256561">
    <property type="component" value="Unassembled WGS sequence"/>
</dbReference>
<dbReference type="Pfam" id="PF12974">
    <property type="entry name" value="Phosphonate-bd"/>
    <property type="match status" value="1"/>
</dbReference>
<sequence length="283" mass="31672">MHRVKPSLLLIVVLLMALFVGIGFGKTYVPLTEIPPMTDKVLSCPKPLSANADVFDVYLTESSVAEMALERLCADPVVQRQYGDVNVFVGHNDYDTFRHINHGISDFALVKGNVMAAFAADKSYGYEVIASYPDYSAYFISMKEKPLLSKEYLLGKRIGLLDYTSSRSGHILPKTVLKSLGLNESNTTLKYYNSHQELRRALLAGEVDIISSYWGKGDEARLSANYITTLAESVSGMRWYLKMDTRNTDLRCAAQSVVKSISNHHPRNYYQHVELQPGCSSHD</sequence>
<dbReference type="Gene3D" id="3.40.190.10">
    <property type="entry name" value="Periplasmic binding protein-like II"/>
    <property type="match status" value="2"/>
</dbReference>
<accession>A0A3D8M389</accession>
<reference evidence="2" key="1">
    <citation type="submission" date="2018-08" db="EMBL/GenBank/DDBJ databases">
        <authorList>
            <person name="Zhang J."/>
            <person name="Du Z.-J."/>
        </authorList>
    </citation>
    <scope>NUCLEOTIDE SEQUENCE [LARGE SCALE GENOMIC DNA]</scope>
    <source>
        <strain evidence="2">KCTC 52655</strain>
    </source>
</reference>
<proteinExistence type="predicted"/>
<evidence type="ECO:0000313" key="2">
    <source>
        <dbReference type="Proteomes" id="UP000256561"/>
    </source>
</evidence>
<dbReference type="AlphaFoldDB" id="A0A3D8M389"/>
<dbReference type="SUPFAM" id="SSF53850">
    <property type="entry name" value="Periplasmic binding protein-like II"/>
    <property type="match status" value="1"/>
</dbReference>
<evidence type="ECO:0000313" key="1">
    <source>
        <dbReference type="EMBL" id="RDV24060.1"/>
    </source>
</evidence>
<comment type="caution">
    <text evidence="1">The sequence shown here is derived from an EMBL/GenBank/DDBJ whole genome shotgun (WGS) entry which is preliminary data.</text>
</comment>
<gene>
    <name evidence="1" type="ORF">DXV75_15970</name>
</gene>
<protein>
    <recommendedName>
        <fullName evidence="3">SsuA/THI5-like domain-containing protein</fullName>
    </recommendedName>
</protein>
<keyword evidence="2" id="KW-1185">Reference proteome</keyword>
<dbReference type="EMBL" id="QRHA01000015">
    <property type="protein sequence ID" value="RDV24060.1"/>
    <property type="molecule type" value="Genomic_DNA"/>
</dbReference>
<dbReference type="RefSeq" id="WP_115594431.1">
    <property type="nucleotide sequence ID" value="NZ_QRHA01000015.1"/>
</dbReference>
<organism evidence="1 2">
    <name type="scientific">Alteromonas aestuariivivens</name>
    <dbReference type="NCBI Taxonomy" id="1938339"/>
    <lineage>
        <taxon>Bacteria</taxon>
        <taxon>Pseudomonadati</taxon>
        <taxon>Pseudomonadota</taxon>
        <taxon>Gammaproteobacteria</taxon>
        <taxon>Alteromonadales</taxon>
        <taxon>Alteromonadaceae</taxon>
        <taxon>Alteromonas/Salinimonas group</taxon>
        <taxon>Alteromonas</taxon>
    </lineage>
</organism>